<accession>A0A058Z2I0</accession>
<name>A0A058Z2I0_FONAL</name>
<keyword evidence="3" id="KW-1185">Reference proteome</keyword>
<feature type="signal peptide" evidence="1">
    <location>
        <begin position="1"/>
        <end position="28"/>
    </location>
</feature>
<sequence>MPERRASAWLAPMLLALALLWGWFQVGSSNNQQDVPFARAPTPTYTDPQAARMIGVFHTSATPSLSQLAVFHNTTTSVSIFKQEALSHSLNEQSRSGAVFSNVPEQVLGGSLDKSHLRELMVAASSSGPVLLALGDTWVGAWINDKWVTHDLPESISLLDYMALGLDDILLAVHSSSTNALYIVRLADTGKSTTYTLASQMAWYL</sequence>
<dbReference type="EMBL" id="KB932210">
    <property type="protein sequence ID" value="KCV68143.1"/>
    <property type="molecule type" value="Genomic_DNA"/>
</dbReference>
<dbReference type="RefSeq" id="XP_009497517.1">
    <property type="nucleotide sequence ID" value="XM_009499242.1"/>
</dbReference>
<evidence type="ECO:0000313" key="2">
    <source>
        <dbReference type="EMBL" id="KCV68143.1"/>
    </source>
</evidence>
<dbReference type="Proteomes" id="UP000030693">
    <property type="component" value="Unassembled WGS sequence"/>
</dbReference>
<dbReference type="AlphaFoldDB" id="A0A058Z2I0"/>
<feature type="chain" id="PRO_5001570666" evidence="1">
    <location>
        <begin position="29"/>
        <end position="205"/>
    </location>
</feature>
<evidence type="ECO:0000256" key="1">
    <source>
        <dbReference type="SAM" id="SignalP"/>
    </source>
</evidence>
<evidence type="ECO:0000313" key="3">
    <source>
        <dbReference type="Proteomes" id="UP000030693"/>
    </source>
</evidence>
<gene>
    <name evidence="2" type="ORF">H696_05409</name>
</gene>
<dbReference type="GeneID" id="20530134"/>
<reference evidence="2" key="1">
    <citation type="submission" date="2013-04" db="EMBL/GenBank/DDBJ databases">
        <title>The Genome Sequence of Fonticula alba ATCC 38817.</title>
        <authorList>
            <consortium name="The Broad Institute Genomics Platform"/>
            <person name="Russ C."/>
            <person name="Cuomo C."/>
            <person name="Burger G."/>
            <person name="Gray M.W."/>
            <person name="Holland P.W.H."/>
            <person name="King N."/>
            <person name="Lang F.B.F."/>
            <person name="Roger A.J."/>
            <person name="Ruiz-Trillo I."/>
            <person name="Brown M."/>
            <person name="Walker B."/>
            <person name="Young S."/>
            <person name="Zeng Q."/>
            <person name="Gargeya S."/>
            <person name="Fitzgerald M."/>
            <person name="Haas B."/>
            <person name="Abouelleil A."/>
            <person name="Allen A.W."/>
            <person name="Alvarado L."/>
            <person name="Arachchi H.M."/>
            <person name="Berlin A.M."/>
            <person name="Chapman S.B."/>
            <person name="Gainer-Dewar J."/>
            <person name="Goldberg J."/>
            <person name="Griggs A."/>
            <person name="Gujja S."/>
            <person name="Hansen M."/>
            <person name="Howarth C."/>
            <person name="Imamovic A."/>
            <person name="Ireland A."/>
            <person name="Larimer J."/>
            <person name="McCowan C."/>
            <person name="Murphy C."/>
            <person name="Pearson M."/>
            <person name="Poon T.W."/>
            <person name="Priest M."/>
            <person name="Roberts A."/>
            <person name="Saif S."/>
            <person name="Shea T."/>
            <person name="Sisk P."/>
            <person name="Sykes S."/>
            <person name="Wortman J."/>
            <person name="Nusbaum C."/>
            <person name="Birren B."/>
        </authorList>
    </citation>
    <scope>NUCLEOTIDE SEQUENCE [LARGE SCALE GENOMIC DNA]</scope>
    <source>
        <strain evidence="2">ATCC 38817</strain>
    </source>
</reference>
<proteinExistence type="predicted"/>
<protein>
    <submittedName>
        <fullName evidence="2">Uncharacterized protein</fullName>
    </submittedName>
</protein>
<keyword evidence="1" id="KW-0732">Signal</keyword>
<organism evidence="2">
    <name type="scientific">Fonticula alba</name>
    <name type="common">Slime mold</name>
    <dbReference type="NCBI Taxonomy" id="691883"/>
    <lineage>
        <taxon>Eukaryota</taxon>
        <taxon>Rotosphaerida</taxon>
        <taxon>Fonticulaceae</taxon>
        <taxon>Fonticula</taxon>
    </lineage>
</organism>